<organism evidence="7 8">
    <name type="scientific">Centipeda periodontii DSM 2778</name>
    <dbReference type="NCBI Taxonomy" id="888060"/>
    <lineage>
        <taxon>Bacteria</taxon>
        <taxon>Bacillati</taxon>
        <taxon>Bacillota</taxon>
        <taxon>Negativicutes</taxon>
        <taxon>Selenomonadales</taxon>
        <taxon>Selenomonadaceae</taxon>
        <taxon>Centipeda</taxon>
    </lineage>
</organism>
<dbReference type="EMBL" id="AFHQ01000027">
    <property type="protein sequence ID" value="EGK60804.1"/>
    <property type="molecule type" value="Genomic_DNA"/>
</dbReference>
<evidence type="ECO:0000259" key="6">
    <source>
        <dbReference type="Pfam" id="PF08479"/>
    </source>
</evidence>
<dbReference type="InterPro" id="IPR013686">
    <property type="entry name" value="Polypept-transport_assoc_ShlB"/>
</dbReference>
<gene>
    <name evidence="7" type="ORF">HMPREF9081_0914</name>
</gene>
<accession>F5RKX9</accession>
<proteinExistence type="predicted"/>
<dbReference type="OrthoDB" id="290122at2"/>
<dbReference type="AlphaFoldDB" id="F5RKX9"/>
<evidence type="ECO:0000256" key="1">
    <source>
        <dbReference type="ARBA" id="ARBA00022452"/>
    </source>
</evidence>
<dbReference type="InterPro" id="IPR051544">
    <property type="entry name" value="TPS_OM_transporter"/>
</dbReference>
<protein>
    <submittedName>
        <fullName evidence="7">LktB-like protein</fullName>
    </submittedName>
</protein>
<keyword evidence="1" id="KW-1134">Transmembrane beta strand</keyword>
<dbReference type="PANTHER" id="PTHR34597">
    <property type="entry name" value="SLR1661 PROTEIN"/>
    <property type="match status" value="1"/>
</dbReference>
<evidence type="ECO:0000256" key="4">
    <source>
        <dbReference type="SAM" id="MobiDB-lite"/>
    </source>
</evidence>
<evidence type="ECO:0000256" key="2">
    <source>
        <dbReference type="ARBA" id="ARBA00022692"/>
    </source>
</evidence>
<feature type="domain" description="Haemolysin activator HlyB C-terminal" evidence="5">
    <location>
        <begin position="237"/>
        <end position="520"/>
    </location>
</feature>
<dbReference type="InterPro" id="IPR005565">
    <property type="entry name" value="Hemolysn_activator_HlyB_C"/>
</dbReference>
<dbReference type="Gene3D" id="3.10.20.310">
    <property type="entry name" value="membrane protein fhac"/>
    <property type="match status" value="1"/>
</dbReference>
<keyword evidence="1" id="KW-0472">Membrane</keyword>
<reference evidence="7 8" key="1">
    <citation type="submission" date="2011-04" db="EMBL/GenBank/DDBJ databases">
        <authorList>
            <person name="Muzny D."/>
            <person name="Qin X."/>
            <person name="Deng J."/>
            <person name="Jiang H."/>
            <person name="Liu Y."/>
            <person name="Qu J."/>
            <person name="Song X.-Z."/>
            <person name="Zhang L."/>
            <person name="Thornton R."/>
            <person name="Coyle M."/>
            <person name="Francisco L."/>
            <person name="Jackson L."/>
            <person name="Javaid M."/>
            <person name="Korchina V."/>
            <person name="Kovar C."/>
            <person name="Mata R."/>
            <person name="Mathew T."/>
            <person name="Ngo R."/>
            <person name="Nguyen L."/>
            <person name="Nguyen N."/>
            <person name="Okwuonu G."/>
            <person name="Ongeri F."/>
            <person name="Pham C."/>
            <person name="Simmons D."/>
            <person name="Wilczek-Boney K."/>
            <person name="Hale W."/>
            <person name="Jakkamsetti A."/>
            <person name="Pham P."/>
            <person name="Ruth R."/>
            <person name="San Lucas F."/>
            <person name="Warren J."/>
            <person name="Zhang J."/>
            <person name="Zhao Z."/>
            <person name="Zhou C."/>
            <person name="Zhu D."/>
            <person name="Lee S."/>
            <person name="Bess C."/>
            <person name="Blankenburg K."/>
            <person name="Forbes L."/>
            <person name="Fu Q."/>
            <person name="Gubbala S."/>
            <person name="Hirani K."/>
            <person name="Jayaseelan J.C."/>
            <person name="Lara F."/>
            <person name="Munidasa M."/>
            <person name="Palculict T."/>
            <person name="Patil S."/>
            <person name="Pu L.-L."/>
            <person name="Saada N."/>
            <person name="Tang L."/>
            <person name="Weissenberger G."/>
            <person name="Zhu Y."/>
            <person name="Hemphill L."/>
            <person name="Shang Y."/>
            <person name="Youmans B."/>
            <person name="Ayvaz T."/>
            <person name="Ross M."/>
            <person name="Santibanez J."/>
            <person name="Aqrawi P."/>
            <person name="Gross S."/>
            <person name="Joshi V."/>
            <person name="Fowler G."/>
            <person name="Nazareth L."/>
            <person name="Reid J."/>
            <person name="Worley K."/>
            <person name="Petrosino J."/>
            <person name="Highlander S."/>
            <person name="Gibbs R."/>
        </authorList>
    </citation>
    <scope>NUCLEOTIDE SEQUENCE [LARGE SCALE GENOMIC DNA]</scope>
    <source>
        <strain evidence="7 8">DSM 2778</strain>
    </source>
</reference>
<keyword evidence="8" id="KW-1185">Reference proteome</keyword>
<feature type="compositionally biased region" description="Basic and acidic residues" evidence="4">
    <location>
        <begin position="54"/>
        <end position="69"/>
    </location>
</feature>
<dbReference type="GO" id="GO:0008320">
    <property type="term" value="F:protein transmembrane transporter activity"/>
    <property type="evidence" value="ECO:0007669"/>
    <property type="project" value="TreeGrafter"/>
</dbReference>
<dbReference type="PANTHER" id="PTHR34597:SF1">
    <property type="entry name" value="HEME_HEMOPEXIN TRANSPORTER PROTEIN HUXB"/>
    <property type="match status" value="1"/>
</dbReference>
<dbReference type="Gene3D" id="2.40.160.50">
    <property type="entry name" value="membrane protein fhac: a member of the omp85/tpsb transporter family"/>
    <property type="match status" value="1"/>
</dbReference>
<name>F5RKX9_9FIRM</name>
<evidence type="ECO:0000313" key="8">
    <source>
        <dbReference type="Proteomes" id="UP000004067"/>
    </source>
</evidence>
<dbReference type="eggNOG" id="COG2831">
    <property type="taxonomic scope" value="Bacteria"/>
</dbReference>
<dbReference type="Proteomes" id="UP000004067">
    <property type="component" value="Unassembled WGS sequence"/>
</dbReference>
<dbReference type="GO" id="GO:0046819">
    <property type="term" value="P:protein secretion by the type V secretion system"/>
    <property type="evidence" value="ECO:0007669"/>
    <property type="project" value="TreeGrafter"/>
</dbReference>
<dbReference type="GO" id="GO:0098046">
    <property type="term" value="C:type V protein secretion system complex"/>
    <property type="evidence" value="ECO:0007669"/>
    <property type="project" value="TreeGrafter"/>
</dbReference>
<dbReference type="Pfam" id="PF08479">
    <property type="entry name" value="POTRA_2"/>
    <property type="match status" value="1"/>
</dbReference>
<evidence type="ECO:0000256" key="3">
    <source>
        <dbReference type="ARBA" id="ARBA00023237"/>
    </source>
</evidence>
<comment type="caution">
    <text evidence="7">The sequence shown here is derived from an EMBL/GenBank/DDBJ whole genome shotgun (WGS) entry which is preliminary data.</text>
</comment>
<evidence type="ECO:0000313" key="7">
    <source>
        <dbReference type="EMBL" id="EGK60804.1"/>
    </source>
</evidence>
<keyword evidence="2" id="KW-0812">Transmembrane</keyword>
<dbReference type="STRING" id="888060.HMPREF9081_0914"/>
<feature type="region of interest" description="Disordered" evidence="4">
    <location>
        <begin position="35"/>
        <end position="82"/>
    </location>
</feature>
<dbReference type="Pfam" id="PF03865">
    <property type="entry name" value="ShlB"/>
    <property type="match status" value="1"/>
</dbReference>
<feature type="domain" description="Polypeptide-transport-associated ShlB-type" evidence="6">
    <location>
        <begin position="92"/>
        <end position="167"/>
    </location>
</feature>
<sequence>MIVAKEMNHSHYVRILIGLGTLCCLMGDGRATLAAPPPDANMVAGQDAGAQLSRMEREQQRREQQERLDAGAQEGLDTPPVTQTEEEGTLHFVLHGVTFDRSAIFTAEELDAFAADLLEKDVTINDLYALVARINEAYEARGRLTCRAVLAPQTIRGGVLHITLIEGRTGEVTVEGNRRTAQSFLEYRLGIKRGEIPDFKELNRNLLRWNASYDAPLRVRMAAGKEEGTTDYVLEIAEPRSETFALYADNMGSISTGRERFGLIYTNRSLTKSRDRLTLVTLDARGMKSFLGSYQVPLGRDGSTMRIGYSANATRIVRGTLEPLRVRGHSTGVNIGFNIPLYVTTKRKTELYAGYGRTHAQTDFAGNHWIDDRVDGWNISVTETLYGRKSALLMTHGIRAAASENIRREESHYSMYQGNVFYQTRTHGSQMITARLDGQVAFAHYLPSAERFYVGGAQSVRGYEESLLGGDSGYAASIEYAFPMLPKSCAYGFLFYDCGAVYGDSAFDDHILSAWGLGIRTAASEPVYAQFSVGFPLCKELNDTNTKGARLHFSLNATL</sequence>
<evidence type="ECO:0000259" key="5">
    <source>
        <dbReference type="Pfam" id="PF03865"/>
    </source>
</evidence>
<dbReference type="HOGENOM" id="CLU_021521_2_1_9"/>
<keyword evidence="3" id="KW-0998">Cell outer membrane</keyword>